<feature type="region of interest" description="Disordered" evidence="1">
    <location>
        <begin position="1"/>
        <end position="86"/>
    </location>
</feature>
<dbReference type="EMBL" id="JBBPBN010001594">
    <property type="protein sequence ID" value="KAK8477908.1"/>
    <property type="molecule type" value="Genomic_DNA"/>
</dbReference>
<sequence>MGWVEPEHPRKRKAEYHTNNREGDNKAEKITNERANQNTTRRGKPHLKRRTSENPRGDQTNLTYRRTALIMTRENKSSKNTISALS</sequence>
<accession>A0ABR1ZCB2</accession>
<feature type="compositionally biased region" description="Basic and acidic residues" evidence="1">
    <location>
        <begin position="15"/>
        <end position="32"/>
    </location>
</feature>
<reference evidence="2 3" key="1">
    <citation type="journal article" date="2024" name="G3 (Bethesda)">
        <title>Genome assembly of Hibiscus sabdariffa L. provides insights into metabolisms of medicinal natural products.</title>
        <authorList>
            <person name="Kim T."/>
        </authorList>
    </citation>
    <scope>NUCLEOTIDE SEQUENCE [LARGE SCALE GENOMIC DNA]</scope>
    <source>
        <strain evidence="2">TK-2024</strain>
        <tissue evidence="2">Old leaves</tissue>
    </source>
</reference>
<proteinExistence type="predicted"/>
<evidence type="ECO:0000313" key="2">
    <source>
        <dbReference type="EMBL" id="KAK8477908.1"/>
    </source>
</evidence>
<organism evidence="2 3">
    <name type="scientific">Hibiscus sabdariffa</name>
    <name type="common">roselle</name>
    <dbReference type="NCBI Taxonomy" id="183260"/>
    <lineage>
        <taxon>Eukaryota</taxon>
        <taxon>Viridiplantae</taxon>
        <taxon>Streptophyta</taxon>
        <taxon>Embryophyta</taxon>
        <taxon>Tracheophyta</taxon>
        <taxon>Spermatophyta</taxon>
        <taxon>Magnoliopsida</taxon>
        <taxon>eudicotyledons</taxon>
        <taxon>Gunneridae</taxon>
        <taxon>Pentapetalae</taxon>
        <taxon>rosids</taxon>
        <taxon>malvids</taxon>
        <taxon>Malvales</taxon>
        <taxon>Malvaceae</taxon>
        <taxon>Malvoideae</taxon>
        <taxon>Hibiscus</taxon>
    </lineage>
</organism>
<gene>
    <name evidence="2" type="ORF">V6N11_012829</name>
</gene>
<dbReference type="Proteomes" id="UP001396334">
    <property type="component" value="Unassembled WGS sequence"/>
</dbReference>
<evidence type="ECO:0000256" key="1">
    <source>
        <dbReference type="SAM" id="MobiDB-lite"/>
    </source>
</evidence>
<name>A0ABR1ZCB2_9ROSI</name>
<keyword evidence="3" id="KW-1185">Reference proteome</keyword>
<comment type="caution">
    <text evidence="2">The sequence shown here is derived from an EMBL/GenBank/DDBJ whole genome shotgun (WGS) entry which is preliminary data.</text>
</comment>
<evidence type="ECO:0000313" key="3">
    <source>
        <dbReference type="Proteomes" id="UP001396334"/>
    </source>
</evidence>
<protein>
    <submittedName>
        <fullName evidence="2">Uncharacterized protein</fullName>
    </submittedName>
</protein>